<dbReference type="InterPro" id="IPR036875">
    <property type="entry name" value="Znf_CCHC_sf"/>
</dbReference>
<feature type="compositionally biased region" description="Basic and acidic residues" evidence="2">
    <location>
        <begin position="668"/>
        <end position="678"/>
    </location>
</feature>
<feature type="region of interest" description="Disordered" evidence="2">
    <location>
        <begin position="220"/>
        <end position="243"/>
    </location>
</feature>
<dbReference type="OrthoDB" id="10355638at2759"/>
<dbReference type="InParanoid" id="A0A3N4LEC0"/>
<evidence type="ECO:0000313" key="4">
    <source>
        <dbReference type="EMBL" id="RPB21230.1"/>
    </source>
</evidence>
<dbReference type="GO" id="GO:0003676">
    <property type="term" value="F:nucleic acid binding"/>
    <property type="evidence" value="ECO:0007669"/>
    <property type="project" value="InterPro"/>
</dbReference>
<organism evidence="4 5">
    <name type="scientific">Terfezia boudieri ATCC MYA-4762</name>
    <dbReference type="NCBI Taxonomy" id="1051890"/>
    <lineage>
        <taxon>Eukaryota</taxon>
        <taxon>Fungi</taxon>
        <taxon>Dikarya</taxon>
        <taxon>Ascomycota</taxon>
        <taxon>Pezizomycotina</taxon>
        <taxon>Pezizomycetes</taxon>
        <taxon>Pezizales</taxon>
        <taxon>Pezizaceae</taxon>
        <taxon>Terfezia</taxon>
    </lineage>
</organism>
<keyword evidence="1" id="KW-0862">Zinc</keyword>
<evidence type="ECO:0000256" key="2">
    <source>
        <dbReference type="SAM" id="MobiDB-lite"/>
    </source>
</evidence>
<protein>
    <recommendedName>
        <fullName evidence="3">CCHC-type domain-containing protein</fullName>
    </recommendedName>
</protein>
<evidence type="ECO:0000259" key="3">
    <source>
        <dbReference type="PROSITE" id="PS50158"/>
    </source>
</evidence>
<evidence type="ECO:0000256" key="1">
    <source>
        <dbReference type="PROSITE-ProRule" id="PRU00047"/>
    </source>
</evidence>
<dbReference type="Proteomes" id="UP000267821">
    <property type="component" value="Unassembled WGS sequence"/>
</dbReference>
<name>A0A3N4LEC0_9PEZI</name>
<feature type="region of interest" description="Disordered" evidence="2">
    <location>
        <begin position="256"/>
        <end position="290"/>
    </location>
</feature>
<feature type="region of interest" description="Disordered" evidence="2">
    <location>
        <begin position="27"/>
        <end position="50"/>
    </location>
</feature>
<dbReference type="EMBL" id="ML121561">
    <property type="protein sequence ID" value="RPB21230.1"/>
    <property type="molecule type" value="Genomic_DNA"/>
</dbReference>
<proteinExistence type="predicted"/>
<keyword evidence="1" id="KW-0863">Zinc-finger</keyword>
<dbReference type="GO" id="GO:0008270">
    <property type="term" value="F:zinc ion binding"/>
    <property type="evidence" value="ECO:0007669"/>
    <property type="project" value="UniProtKB-KW"/>
</dbReference>
<keyword evidence="5" id="KW-1185">Reference proteome</keyword>
<sequence length="1015" mass="113534">MNGLKSHKLECENLALHITTINNDTAGRTVSEAERNYTPELGPRSPQGSLREERVLQTQPNAHMAPVVALRVVLNDRQVTVRTRRRRGAAALREERPARITPCGGHPLSIPTHTPDILSVIPGKGSDASTAPTTTLATPSLHVVIQERQRLDAPISEPWAETMPLSRKQHTGREGWTILKPRPGLGRPCRDVVVFSQTEMGHEGDPPMMPSTRVSGVAVNETNTDPEDDHATDDSPAIDAPQMPRPRQAYANVLINAPDPPAAEPSGTFGVRKTNKERKPQSHGEIATDEEVSRNPLLRLRGISTVYPVKLRLRGGAQQLEGVNNAAWYQDTLKTNKNTGPGCVTNSALISTRLPDIEHEVPRGRPAQRYPQHDIYVGGTQQVGREWHIPQGCFDHHQRNRYQQSGSTRYLQQSNSEEHRRHSLLNAGGALMDGPEETPKGKEPMQDAVLQRQSREPRQDLDRGDQQWQLCPEAQQPGEGAQLLLYTDIHAYEYSHRERNSSASATCRVRHLNPLVGERQRPHSAIGRVTTLSQFEEEPESPIILNKAALPSGWVRACEFQDAQQGSNGSEGLEEGGFLFNERSAITVATTSGLLPLHHVRKSISHAEMFSRRTEIEPDAPGLSNGNGSLYVAGLTLGVEQGEQLIGWANADLISMDATLSQMASAKDTGEESRRNMDVEQQPKVPWRPPHVPKSKFKPYNKCTRCGVHGHFERDCREFWRISGSATRVDPELRGSEDGLSEAGSKSSSDTGPNCTECGLSHGLWDCEYAFIRQKGPNAPREWRPGDMVRRQAQELVAEGFSSEDPDGLFVNHPCEVCFPRDKSRFLSVRGFRTLGHLFLHLEKRRILMSPRDTQYDEHLRLILERMDLSHLAWLLNAGYFSRAAEEIRTHMTEELQSVGRMLEWDCPNEHAEGMDWLGYQERLGMKEELLLEAQRWELLRWVSLRVSSGGLKQTEKRLLVKLLDRLECREEGELVGIVRGVVVPVPLVKGWESGRNKGAHKEKGEPGMSWNCFV</sequence>
<feature type="compositionally biased region" description="Polar residues" evidence="2">
    <location>
        <begin position="744"/>
        <end position="753"/>
    </location>
</feature>
<reference evidence="4 5" key="1">
    <citation type="journal article" date="2018" name="Nat. Ecol. Evol.">
        <title>Pezizomycetes genomes reveal the molecular basis of ectomycorrhizal truffle lifestyle.</title>
        <authorList>
            <person name="Murat C."/>
            <person name="Payen T."/>
            <person name="Noel B."/>
            <person name="Kuo A."/>
            <person name="Morin E."/>
            <person name="Chen J."/>
            <person name="Kohler A."/>
            <person name="Krizsan K."/>
            <person name="Balestrini R."/>
            <person name="Da Silva C."/>
            <person name="Montanini B."/>
            <person name="Hainaut M."/>
            <person name="Levati E."/>
            <person name="Barry K.W."/>
            <person name="Belfiori B."/>
            <person name="Cichocki N."/>
            <person name="Clum A."/>
            <person name="Dockter R.B."/>
            <person name="Fauchery L."/>
            <person name="Guy J."/>
            <person name="Iotti M."/>
            <person name="Le Tacon F."/>
            <person name="Lindquist E.A."/>
            <person name="Lipzen A."/>
            <person name="Malagnac F."/>
            <person name="Mello A."/>
            <person name="Molinier V."/>
            <person name="Miyauchi S."/>
            <person name="Poulain J."/>
            <person name="Riccioni C."/>
            <person name="Rubini A."/>
            <person name="Sitrit Y."/>
            <person name="Splivallo R."/>
            <person name="Traeger S."/>
            <person name="Wang M."/>
            <person name="Zifcakova L."/>
            <person name="Wipf D."/>
            <person name="Zambonelli A."/>
            <person name="Paolocci F."/>
            <person name="Nowrousian M."/>
            <person name="Ottonello S."/>
            <person name="Baldrian P."/>
            <person name="Spatafora J.W."/>
            <person name="Henrissat B."/>
            <person name="Nagy L.G."/>
            <person name="Aury J.M."/>
            <person name="Wincker P."/>
            <person name="Grigoriev I.V."/>
            <person name="Bonfante P."/>
            <person name="Martin F.M."/>
        </authorList>
    </citation>
    <scope>NUCLEOTIDE SEQUENCE [LARGE SCALE GENOMIC DNA]</scope>
    <source>
        <strain evidence="4 5">ATCC MYA-4762</strain>
    </source>
</reference>
<feature type="compositionally biased region" description="Basic and acidic residues" evidence="2">
    <location>
        <begin position="453"/>
        <end position="465"/>
    </location>
</feature>
<feature type="region of interest" description="Disordered" evidence="2">
    <location>
        <begin position="729"/>
        <end position="753"/>
    </location>
</feature>
<accession>A0A3N4LEC0</accession>
<dbReference type="PROSITE" id="PS50158">
    <property type="entry name" value="ZF_CCHC"/>
    <property type="match status" value="1"/>
</dbReference>
<feature type="region of interest" description="Disordered" evidence="2">
    <location>
        <begin position="400"/>
        <end position="465"/>
    </location>
</feature>
<gene>
    <name evidence="4" type="ORF">L211DRAFT_870084</name>
</gene>
<evidence type="ECO:0000313" key="5">
    <source>
        <dbReference type="Proteomes" id="UP000267821"/>
    </source>
</evidence>
<feature type="region of interest" description="Disordered" evidence="2">
    <location>
        <begin position="664"/>
        <end position="693"/>
    </location>
</feature>
<feature type="compositionally biased region" description="Polar residues" evidence="2">
    <location>
        <begin position="401"/>
        <end position="415"/>
    </location>
</feature>
<feature type="domain" description="CCHC-type" evidence="3">
    <location>
        <begin position="702"/>
        <end position="718"/>
    </location>
</feature>
<dbReference type="AlphaFoldDB" id="A0A3N4LEC0"/>
<dbReference type="InterPro" id="IPR001878">
    <property type="entry name" value="Znf_CCHC"/>
</dbReference>
<keyword evidence="1" id="KW-0479">Metal-binding</keyword>
<dbReference type="SUPFAM" id="SSF57756">
    <property type="entry name" value="Retrovirus zinc finger-like domains"/>
    <property type="match status" value="1"/>
</dbReference>